<dbReference type="InterPro" id="IPR013655">
    <property type="entry name" value="PAS_fold_3"/>
</dbReference>
<dbReference type="InterPro" id="IPR000014">
    <property type="entry name" value="PAS"/>
</dbReference>
<dbReference type="SMART" id="SM00086">
    <property type="entry name" value="PAC"/>
    <property type="match status" value="1"/>
</dbReference>
<dbReference type="Proteomes" id="UP001410394">
    <property type="component" value="Unassembled WGS sequence"/>
</dbReference>
<dbReference type="Gene3D" id="1.10.287.950">
    <property type="entry name" value="Methyl-accepting chemotaxis protein"/>
    <property type="match status" value="1"/>
</dbReference>
<sequence>MRKNLPVTSTERFLVPGRPIVTKTDLQSVITYVNESFLDISGFTREELIGQPHNMVRHPDMPPEAFADMWRVLKSGNPWRGMVKNRCKNGDFYWVDAYVTPLTENGHPVGYMSVRLVPSRAQVAEADALYAAIRNGKAAFPATPKNSTWPLARVLSYAVPAGVAVLSLLAGFTDGALSAAAGLIAALTIAAYGAWCGVVQASTLRQIAEAIRAIDEGKLDVPVHVPKGLFQTTFSLLETTRIHLRAVFADVLLAARKVEQRSVELDGAMRSFVEQSAQQSSRIMEAAAAMEEMSVAINELTESNRGSLTAVERTRECAGEGLSVVKVGISSSQQAVEAAQAAQGKIREVNETISLVAQTTGIIREIADQTNLLALNAAIEAARAGEQGRGFAVVADEVRKLAERTALSTADIHKAINAITAQSSQAVSSMDGVSDSIVQSTGDIRRSCEQLTEIHTASEEATRLSGDISNMLHQQSLASHEFANNMERISSSLESNDATIQSVGNSAQEMRLTSGELMRLIQHLEAALK</sequence>
<evidence type="ECO:0000259" key="6">
    <source>
        <dbReference type="PROSITE" id="PS50112"/>
    </source>
</evidence>
<organism evidence="7 8">
    <name type="scientific">Uliginosibacterium sediminicola</name>
    <dbReference type="NCBI Taxonomy" id="2024550"/>
    <lineage>
        <taxon>Bacteria</taxon>
        <taxon>Pseudomonadati</taxon>
        <taxon>Pseudomonadota</taxon>
        <taxon>Betaproteobacteria</taxon>
        <taxon>Rhodocyclales</taxon>
        <taxon>Zoogloeaceae</taxon>
        <taxon>Uliginosibacterium</taxon>
    </lineage>
</organism>
<dbReference type="Pfam" id="PF08447">
    <property type="entry name" value="PAS_3"/>
    <property type="match status" value="1"/>
</dbReference>
<dbReference type="SMART" id="SM00283">
    <property type="entry name" value="MA"/>
    <property type="match status" value="1"/>
</dbReference>
<dbReference type="EMBL" id="JBDIVE010000003">
    <property type="protein sequence ID" value="MEN3068524.1"/>
    <property type="molecule type" value="Genomic_DNA"/>
</dbReference>
<protein>
    <submittedName>
        <fullName evidence="7">Methyl-accepting chemotaxis protein</fullName>
    </submittedName>
</protein>
<comment type="similarity">
    <text evidence="2">Belongs to the methyl-accepting chemotaxis (MCP) protein family.</text>
</comment>
<feature type="transmembrane region" description="Helical" evidence="4">
    <location>
        <begin position="154"/>
        <end position="173"/>
    </location>
</feature>
<gene>
    <name evidence="7" type="ORF">ABDB84_08535</name>
</gene>
<dbReference type="InterPro" id="IPR001610">
    <property type="entry name" value="PAC"/>
</dbReference>
<keyword evidence="4" id="KW-0812">Transmembrane</keyword>
<evidence type="ECO:0000256" key="2">
    <source>
        <dbReference type="ARBA" id="ARBA00029447"/>
    </source>
</evidence>
<dbReference type="InterPro" id="IPR004089">
    <property type="entry name" value="MCPsignal_dom"/>
</dbReference>
<proteinExistence type="inferred from homology"/>
<feature type="transmembrane region" description="Helical" evidence="4">
    <location>
        <begin position="179"/>
        <end position="199"/>
    </location>
</feature>
<dbReference type="PROSITE" id="PS50112">
    <property type="entry name" value="PAS"/>
    <property type="match status" value="1"/>
</dbReference>
<evidence type="ECO:0000313" key="8">
    <source>
        <dbReference type="Proteomes" id="UP001410394"/>
    </source>
</evidence>
<reference evidence="7 8" key="1">
    <citation type="journal article" date="2018" name="Int. J. Syst. Evol. Microbiol.">
        <title>Uliginosibacterium sediminicola sp. nov., isolated from freshwater sediment.</title>
        <authorList>
            <person name="Hwang W.M."/>
            <person name="Kim S.M."/>
            <person name="Kang K."/>
            <person name="Ahn T.Y."/>
        </authorList>
    </citation>
    <scope>NUCLEOTIDE SEQUENCE [LARGE SCALE GENOMIC DNA]</scope>
    <source>
        <strain evidence="7 8">M1-21</strain>
    </source>
</reference>
<feature type="domain" description="PAS" evidence="6">
    <location>
        <begin position="25"/>
        <end position="76"/>
    </location>
</feature>
<dbReference type="NCBIfam" id="TIGR00229">
    <property type="entry name" value="sensory_box"/>
    <property type="match status" value="1"/>
</dbReference>
<dbReference type="CDD" id="cd00130">
    <property type="entry name" value="PAS"/>
    <property type="match status" value="1"/>
</dbReference>
<keyword evidence="8" id="KW-1185">Reference proteome</keyword>
<comment type="caution">
    <text evidence="7">The sequence shown here is derived from an EMBL/GenBank/DDBJ whole genome shotgun (WGS) entry which is preliminary data.</text>
</comment>
<evidence type="ECO:0000259" key="5">
    <source>
        <dbReference type="PROSITE" id="PS50111"/>
    </source>
</evidence>
<dbReference type="SUPFAM" id="SSF58104">
    <property type="entry name" value="Methyl-accepting chemotaxis protein (MCP) signaling domain"/>
    <property type="match status" value="1"/>
</dbReference>
<dbReference type="SUPFAM" id="SSF55785">
    <property type="entry name" value="PYP-like sensor domain (PAS domain)"/>
    <property type="match status" value="1"/>
</dbReference>
<name>A0ABU9YXN3_9RHOO</name>
<keyword evidence="4" id="KW-1133">Transmembrane helix</keyword>
<dbReference type="PRINTS" id="PR00260">
    <property type="entry name" value="CHEMTRNSDUCR"/>
</dbReference>
<evidence type="ECO:0000256" key="4">
    <source>
        <dbReference type="SAM" id="Phobius"/>
    </source>
</evidence>
<keyword evidence="4" id="KW-0472">Membrane</keyword>
<keyword evidence="1 3" id="KW-0807">Transducer</keyword>
<dbReference type="Pfam" id="PF00015">
    <property type="entry name" value="MCPsignal"/>
    <property type="match status" value="1"/>
</dbReference>
<dbReference type="PROSITE" id="PS50111">
    <property type="entry name" value="CHEMOTAXIS_TRANSDUC_2"/>
    <property type="match status" value="1"/>
</dbReference>
<dbReference type="Gene3D" id="3.30.450.20">
    <property type="entry name" value="PAS domain"/>
    <property type="match status" value="1"/>
</dbReference>
<accession>A0ABU9YXN3</accession>
<evidence type="ECO:0000256" key="1">
    <source>
        <dbReference type="ARBA" id="ARBA00023224"/>
    </source>
</evidence>
<feature type="domain" description="Methyl-accepting transducer" evidence="5">
    <location>
        <begin position="254"/>
        <end position="490"/>
    </location>
</feature>
<evidence type="ECO:0000256" key="3">
    <source>
        <dbReference type="PROSITE-ProRule" id="PRU00284"/>
    </source>
</evidence>
<evidence type="ECO:0000313" key="7">
    <source>
        <dbReference type="EMBL" id="MEN3068524.1"/>
    </source>
</evidence>
<dbReference type="InterPro" id="IPR004090">
    <property type="entry name" value="Chemotax_Me-accpt_rcpt"/>
</dbReference>
<dbReference type="PANTHER" id="PTHR32089:SF112">
    <property type="entry name" value="LYSOZYME-LIKE PROTEIN-RELATED"/>
    <property type="match status" value="1"/>
</dbReference>
<dbReference type="PANTHER" id="PTHR32089">
    <property type="entry name" value="METHYL-ACCEPTING CHEMOTAXIS PROTEIN MCPB"/>
    <property type="match status" value="1"/>
</dbReference>
<dbReference type="InterPro" id="IPR035965">
    <property type="entry name" value="PAS-like_dom_sf"/>
</dbReference>